<keyword evidence="1" id="KW-0175">Coiled coil</keyword>
<gene>
    <name evidence="3" type="ORF">CDV31_006287</name>
</gene>
<protein>
    <submittedName>
        <fullName evidence="3">Uncharacterized protein</fullName>
    </submittedName>
</protein>
<sequence length="152" mass="17007">MPGERTGAPKRLQDKGPRRSRPTENPPSRVGHASGSPPDPNPPRVMDTVSETARNLESSFRLLESRIQSLQQQVDDERVARVADYDRLQQRIEGITAQLSRRDELRRENQELRARVEQLVAERPEEGVPVGIELGRAPSGWTGDSPGDVIQL</sequence>
<dbReference type="Proteomes" id="UP000288429">
    <property type="component" value="Unassembled WGS sequence"/>
</dbReference>
<dbReference type="EMBL" id="NIZV01000070">
    <property type="protein sequence ID" value="RSM12446.1"/>
    <property type="molecule type" value="Genomic_DNA"/>
</dbReference>
<accession>A0A428UDQ9</accession>
<proteinExistence type="predicted"/>
<feature type="coiled-coil region" evidence="1">
    <location>
        <begin position="53"/>
        <end position="122"/>
    </location>
</feature>
<name>A0A428UDQ9_9HYPO</name>
<comment type="caution">
    <text evidence="3">The sequence shown here is derived from an EMBL/GenBank/DDBJ whole genome shotgun (WGS) entry which is preliminary data.</text>
</comment>
<evidence type="ECO:0000256" key="1">
    <source>
        <dbReference type="SAM" id="Coils"/>
    </source>
</evidence>
<dbReference type="AlphaFoldDB" id="A0A428UDQ9"/>
<feature type="region of interest" description="Disordered" evidence="2">
    <location>
        <begin position="1"/>
        <end position="49"/>
    </location>
</feature>
<feature type="region of interest" description="Disordered" evidence="2">
    <location>
        <begin position="130"/>
        <end position="152"/>
    </location>
</feature>
<reference evidence="3 4" key="1">
    <citation type="submission" date="2017-06" db="EMBL/GenBank/DDBJ databases">
        <title>Cmopartive genomic analysis of Ambrosia Fusariam Clade fungi.</title>
        <authorList>
            <person name="Stajich J.E."/>
            <person name="Carrillo J."/>
            <person name="Kijimoto T."/>
            <person name="Eskalen A."/>
            <person name="O'Donnell K."/>
            <person name="Kasson M."/>
        </authorList>
    </citation>
    <scope>NUCLEOTIDE SEQUENCE [LARGE SCALE GENOMIC DNA]</scope>
    <source>
        <strain evidence="3 4">NRRL 20438</strain>
    </source>
</reference>
<evidence type="ECO:0000313" key="4">
    <source>
        <dbReference type="Proteomes" id="UP000288429"/>
    </source>
</evidence>
<organism evidence="3 4">
    <name type="scientific">Fusarium ambrosium</name>
    <dbReference type="NCBI Taxonomy" id="131363"/>
    <lineage>
        <taxon>Eukaryota</taxon>
        <taxon>Fungi</taxon>
        <taxon>Dikarya</taxon>
        <taxon>Ascomycota</taxon>
        <taxon>Pezizomycotina</taxon>
        <taxon>Sordariomycetes</taxon>
        <taxon>Hypocreomycetidae</taxon>
        <taxon>Hypocreales</taxon>
        <taxon>Nectriaceae</taxon>
        <taxon>Fusarium</taxon>
        <taxon>Fusarium solani species complex</taxon>
    </lineage>
</organism>
<evidence type="ECO:0000256" key="2">
    <source>
        <dbReference type="SAM" id="MobiDB-lite"/>
    </source>
</evidence>
<evidence type="ECO:0000313" key="3">
    <source>
        <dbReference type="EMBL" id="RSM12446.1"/>
    </source>
</evidence>
<keyword evidence="4" id="KW-1185">Reference proteome</keyword>